<dbReference type="Pfam" id="PF01553">
    <property type="entry name" value="Acyltransferase"/>
    <property type="match status" value="1"/>
</dbReference>
<feature type="domain" description="Phospholipid/glycerol acyltransferase" evidence="7">
    <location>
        <begin position="256"/>
        <end position="383"/>
    </location>
</feature>
<comment type="caution">
    <text evidence="8">The sequence shown here is derived from an EMBL/GenBank/DDBJ whole genome shotgun (WGS) entry which is preliminary data.</text>
</comment>
<evidence type="ECO:0000313" key="9">
    <source>
        <dbReference type="Proteomes" id="UP001492380"/>
    </source>
</evidence>
<keyword evidence="4" id="KW-0472">Membrane</keyword>
<evidence type="ECO:0000256" key="4">
    <source>
        <dbReference type="ARBA" id="ARBA00023136"/>
    </source>
</evidence>
<keyword evidence="9" id="KW-1185">Reference proteome</keyword>
<dbReference type="CDD" id="cd07993">
    <property type="entry name" value="LPLAT_DHAPAT-like"/>
    <property type="match status" value="1"/>
</dbReference>
<feature type="compositionally biased region" description="Low complexity" evidence="6">
    <location>
        <begin position="705"/>
        <end position="720"/>
    </location>
</feature>
<feature type="region of interest" description="Disordered" evidence="6">
    <location>
        <begin position="864"/>
        <end position="896"/>
    </location>
</feature>
<dbReference type="Proteomes" id="UP001492380">
    <property type="component" value="Unassembled WGS sequence"/>
</dbReference>
<organism evidence="8 9">
    <name type="scientific">Phyllosticta capitalensis</name>
    <dbReference type="NCBI Taxonomy" id="121624"/>
    <lineage>
        <taxon>Eukaryota</taxon>
        <taxon>Fungi</taxon>
        <taxon>Dikarya</taxon>
        <taxon>Ascomycota</taxon>
        <taxon>Pezizomycotina</taxon>
        <taxon>Dothideomycetes</taxon>
        <taxon>Dothideomycetes incertae sedis</taxon>
        <taxon>Botryosphaeriales</taxon>
        <taxon>Phyllostictaceae</taxon>
        <taxon>Phyllosticta</taxon>
    </lineage>
</organism>
<comment type="similarity">
    <text evidence="2">Belongs to the GPAT/DAPAT family.</text>
</comment>
<gene>
    <name evidence="8" type="ORF">HDK90DRAFT_260999</name>
</gene>
<evidence type="ECO:0000256" key="2">
    <source>
        <dbReference type="ARBA" id="ARBA00007937"/>
    </source>
</evidence>
<keyword evidence="3" id="KW-0808">Transferase</keyword>
<dbReference type="InterPro" id="IPR045520">
    <property type="entry name" value="GPAT/DHAPAT_C"/>
</dbReference>
<dbReference type="SUPFAM" id="SSF69593">
    <property type="entry name" value="Glycerol-3-phosphate (1)-acyltransferase"/>
    <property type="match status" value="1"/>
</dbReference>
<feature type="region of interest" description="Disordered" evidence="6">
    <location>
        <begin position="700"/>
        <end position="721"/>
    </location>
</feature>
<accession>A0ABR1YRZ6</accession>
<name>A0ABR1YRZ6_9PEZI</name>
<sequence length="896" mass="100618">MAKSKIERGGSQNGHSGAVPPPTSAPDLSILGDSMSLHPAGFDATTPSPPSTTPESSSLPSPDQNLVEGMARFRASPLDFLRELSSHVSGSGWRSYDKIVGQPIYYNGFTETMKSRVMAVPMLRAKIAELAEKRAEVEEREGRFGVESEQDIVTDGEEDEALLKANSGKADKRARRRWLRRERRRREIEDQLRDVVESMTDNMICKMESKRFIRGAYYLATQLLTRAYHQGIHVSSEEVLRLRAVAEKAEKDKHSIIFLPCHRSHVDYVSLQLICYRLGLALPTVVAGDNLNFPLVGSFLQHAGAMWIRRSFGDDQLYTTLVQSYMDTLLTYGYNFECFIEGGRSRTGKLLPPKFGILRFLLDSVLSGRVDDAIICPVSTQYDKVIEVDSYISELLGQPKAKENLRDFLSASSVLSLKLGRVDVRFHEPWSLRGFINQQRARYQQLPYQLDAPDFEKEFKLRLLRTLGYRVLSEINAVSVVMPTALVGTVLLTLRGRGVGKSELVRRVDWLSQRVQAQGGRVAHFGGAPTEMVVERALDVLGPELVGLVPGLPEYTYYAVDRFQLSFYRNMTIHLFILQSLVSVGMYIRIKQGGGPENQRISHQELYDYVSFLSQLFRGEFIFPTEGLAANLEKTLRGLEMDNVLRVIRVSSDLARIEYVELSPVERESGRENYDFYCFLLWPFVEASWLGAVSLMMLTPPPSPSSSSSNPSSTDPTDSPWLDIKKVQDRAQLLGKTLYHQGDLSYFEAVNKETLKNAYTRFEDEGILLVRRSKDPRVPSACRLAPDWIPARDAATGRLLAEGKLWQFAERISQSRREGKNRRDGKTVRRRVLSLVDLVGGPLWGEAVLEPVVEGEPDEAGEVVRASVGGLDGREAVGAEKGKGGMRRTPRPRARL</sequence>
<dbReference type="SMART" id="SM00563">
    <property type="entry name" value="PlsC"/>
    <property type="match status" value="1"/>
</dbReference>
<dbReference type="EMBL" id="JBBWRZ010000005">
    <property type="protein sequence ID" value="KAK8235976.1"/>
    <property type="molecule type" value="Genomic_DNA"/>
</dbReference>
<feature type="compositionally biased region" description="Basic and acidic residues" evidence="6">
    <location>
        <begin position="872"/>
        <end position="883"/>
    </location>
</feature>
<reference evidence="8 9" key="1">
    <citation type="submission" date="2024-04" db="EMBL/GenBank/DDBJ databases">
        <title>Phyllosticta paracitricarpa is synonymous to the EU quarantine fungus P. citricarpa based on phylogenomic analyses.</title>
        <authorList>
            <consortium name="Lawrence Berkeley National Laboratory"/>
            <person name="Van Ingen-Buijs V.A."/>
            <person name="Van Westerhoven A.C."/>
            <person name="Haridas S."/>
            <person name="Skiadas P."/>
            <person name="Martin F."/>
            <person name="Groenewald J.Z."/>
            <person name="Crous P.W."/>
            <person name="Seidl M.F."/>
        </authorList>
    </citation>
    <scope>NUCLEOTIDE SEQUENCE [LARGE SCALE GENOMIC DNA]</scope>
    <source>
        <strain evidence="8 9">CBS 123374</strain>
    </source>
</reference>
<evidence type="ECO:0000259" key="7">
    <source>
        <dbReference type="SMART" id="SM00563"/>
    </source>
</evidence>
<dbReference type="PANTHER" id="PTHR12563">
    <property type="entry name" value="GLYCEROL-3-PHOSPHATE ACYLTRANSFERASE"/>
    <property type="match status" value="1"/>
</dbReference>
<dbReference type="Pfam" id="PF19277">
    <property type="entry name" value="GPAT_C"/>
    <property type="match status" value="1"/>
</dbReference>
<dbReference type="InterPro" id="IPR041728">
    <property type="entry name" value="GPAT/DHAPAT_LPLAT"/>
</dbReference>
<evidence type="ECO:0000256" key="3">
    <source>
        <dbReference type="ARBA" id="ARBA00022679"/>
    </source>
</evidence>
<dbReference type="PANTHER" id="PTHR12563:SF17">
    <property type="entry name" value="DIHYDROXYACETONE PHOSPHATE ACYLTRANSFERASE"/>
    <property type="match status" value="1"/>
</dbReference>
<comment type="subcellular location">
    <subcellularLocation>
        <location evidence="1">Endomembrane system</location>
        <topology evidence="1">Peripheral membrane protein</topology>
    </subcellularLocation>
</comment>
<proteinExistence type="inferred from homology"/>
<feature type="compositionally biased region" description="Basic residues" evidence="6">
    <location>
        <begin position="884"/>
        <end position="896"/>
    </location>
</feature>
<keyword evidence="5" id="KW-0012">Acyltransferase</keyword>
<evidence type="ECO:0000256" key="6">
    <source>
        <dbReference type="SAM" id="MobiDB-lite"/>
    </source>
</evidence>
<evidence type="ECO:0000256" key="5">
    <source>
        <dbReference type="ARBA" id="ARBA00023315"/>
    </source>
</evidence>
<protein>
    <submittedName>
        <fullName evidence="8">Glycerol-3-phosphate acyltransferase-like protein</fullName>
    </submittedName>
</protein>
<feature type="compositionally biased region" description="Low complexity" evidence="6">
    <location>
        <begin position="53"/>
        <end position="62"/>
    </location>
</feature>
<evidence type="ECO:0000313" key="8">
    <source>
        <dbReference type="EMBL" id="KAK8235976.1"/>
    </source>
</evidence>
<evidence type="ECO:0000256" key="1">
    <source>
        <dbReference type="ARBA" id="ARBA00004184"/>
    </source>
</evidence>
<feature type="region of interest" description="Disordered" evidence="6">
    <location>
        <begin position="1"/>
        <end position="64"/>
    </location>
</feature>
<dbReference type="InterPro" id="IPR002123">
    <property type="entry name" value="Plipid/glycerol_acylTrfase"/>
</dbReference>
<dbReference type="InterPro" id="IPR022284">
    <property type="entry name" value="GPAT/DHAPAT"/>
</dbReference>